<proteinExistence type="predicted"/>
<feature type="transmembrane region" description="Helical" evidence="1">
    <location>
        <begin position="38"/>
        <end position="60"/>
    </location>
</feature>
<gene>
    <name evidence="2" type="ORF">BAY60_05365</name>
</gene>
<feature type="transmembrane region" description="Helical" evidence="1">
    <location>
        <begin position="155"/>
        <end position="177"/>
    </location>
</feature>
<accession>A0A2V4B8M9</accession>
<organism evidence="2 3">
    <name type="scientific">Prauserella muralis</name>
    <dbReference type="NCBI Taxonomy" id="588067"/>
    <lineage>
        <taxon>Bacteria</taxon>
        <taxon>Bacillati</taxon>
        <taxon>Actinomycetota</taxon>
        <taxon>Actinomycetes</taxon>
        <taxon>Pseudonocardiales</taxon>
        <taxon>Pseudonocardiaceae</taxon>
        <taxon>Prauserella</taxon>
    </lineage>
</organism>
<keyword evidence="1" id="KW-0812">Transmembrane</keyword>
<feature type="transmembrane region" description="Helical" evidence="1">
    <location>
        <begin position="72"/>
        <end position="95"/>
    </location>
</feature>
<dbReference type="Proteomes" id="UP000249915">
    <property type="component" value="Unassembled WGS sequence"/>
</dbReference>
<protein>
    <submittedName>
        <fullName evidence="2">Uncharacterized protein</fullName>
    </submittedName>
</protein>
<feature type="transmembrane region" description="Helical" evidence="1">
    <location>
        <begin position="220"/>
        <end position="243"/>
    </location>
</feature>
<feature type="transmembrane region" description="Helical" evidence="1">
    <location>
        <begin position="115"/>
        <end position="134"/>
    </location>
</feature>
<evidence type="ECO:0000313" key="2">
    <source>
        <dbReference type="EMBL" id="PXY31775.1"/>
    </source>
</evidence>
<keyword evidence="3" id="KW-1185">Reference proteome</keyword>
<evidence type="ECO:0000256" key="1">
    <source>
        <dbReference type="SAM" id="Phobius"/>
    </source>
</evidence>
<feature type="transmembrane region" description="Helical" evidence="1">
    <location>
        <begin position="255"/>
        <end position="276"/>
    </location>
</feature>
<name>A0A2V4B8M9_9PSEU</name>
<dbReference type="EMBL" id="MASW01000001">
    <property type="protein sequence ID" value="PXY31775.1"/>
    <property type="molecule type" value="Genomic_DNA"/>
</dbReference>
<evidence type="ECO:0000313" key="3">
    <source>
        <dbReference type="Proteomes" id="UP000249915"/>
    </source>
</evidence>
<reference evidence="2 3" key="1">
    <citation type="submission" date="2016-07" db="EMBL/GenBank/DDBJ databases">
        <title>Draft genome sequence of Prauserella muralis DSM 45305, isolated from a mould-covered wall in an indoor environment.</title>
        <authorList>
            <person name="Ruckert C."/>
            <person name="Albersmeier A."/>
            <person name="Jiang C.-L."/>
            <person name="Jiang Y."/>
            <person name="Kalinowski J."/>
            <person name="Schneider O."/>
            <person name="Winkler A."/>
            <person name="Zotchev S.B."/>
        </authorList>
    </citation>
    <scope>NUCLEOTIDE SEQUENCE [LARGE SCALE GENOMIC DNA]</scope>
    <source>
        <strain evidence="2 3">DSM 45305</strain>
    </source>
</reference>
<sequence length="291" mass="30203">MAGYAAVLGTLPYLSLKISWLTGGSLGLADPGLVDSPVMVAANAFTAGMEFVAIAVALAFTHRWGERLPGWLVLFPMWVGTGFLAPIALASPAIGVDFLTTAHDGGGLEPWVRPLVYGGFAWQGITLLTVFVLYARARWERQFTGHVTAAGRAGVLAGTGAALALFAAAVHGLWVFAPVRDDATLAVRFIDGVYGVLGLAAVAGAVLLTRPGTRFRTPLVLAWAGSGALFSWGFWGAASALATGEGGTAELLLNYAQVVAGVLLAVALAGTARGVTRERAFQPTRRVTVPE</sequence>
<comment type="caution">
    <text evidence="2">The sequence shown here is derived from an EMBL/GenBank/DDBJ whole genome shotgun (WGS) entry which is preliminary data.</text>
</comment>
<keyword evidence="1" id="KW-1133">Transmembrane helix</keyword>
<keyword evidence="1" id="KW-0472">Membrane</keyword>
<feature type="transmembrane region" description="Helical" evidence="1">
    <location>
        <begin position="189"/>
        <end position="208"/>
    </location>
</feature>
<dbReference type="AlphaFoldDB" id="A0A2V4B8M9"/>